<dbReference type="PANTHER" id="PTHR46464:SF1">
    <property type="entry name" value="ANKYRIN AND ARMADILLO REPEAT-CONTAINING PROTEIN"/>
    <property type="match status" value="1"/>
</dbReference>
<dbReference type="Proteomes" id="UP001217089">
    <property type="component" value="Unassembled WGS sequence"/>
</dbReference>
<keyword evidence="1" id="KW-0040">ANK repeat</keyword>
<dbReference type="SUPFAM" id="SSF48403">
    <property type="entry name" value="Ankyrin repeat"/>
    <property type="match status" value="1"/>
</dbReference>
<dbReference type="PROSITE" id="PS50297">
    <property type="entry name" value="ANK_REP_REGION"/>
    <property type="match status" value="2"/>
</dbReference>
<feature type="repeat" description="ANK" evidence="1">
    <location>
        <begin position="539"/>
        <end position="571"/>
    </location>
</feature>
<sequence>MTLVSIMSNPSVTPDPGQDDTLNQAFLAKDVPHAASFFEAFDQYDCQEIIAFYQSHWMLSSEDFKFQTDPPMGMISRLNPGNSNSCILLLPEEPDIPPLDYREVHQIVRELTFGICVFNQTPSISLECNFDKSTTCQLPPAYIDTRVGQLLISVDYMMKSLWHGAHFPKDKRIKFSERWKSNYNTADDSESKKPLLREFLNAGMIDITSDPDYTNIYKNLPFDQTGDPEMLAEKRFFKDFVEHMSMQMTFYQNNIVSHKDMYVIDSDWLVSSVIRVLDDQIDAGGYERVNTRLQMHEQMIKENLANKQEVRRNLYLLKLVSFLVPFLIGMRKRMKIPEMNKLLTRLTGDECRTEHVLPPLILGQDFKCKNFDFGSSYFHLHGGILFDLETDPIEAAPEPFVEQYEDMIQEASDYLKKILDPTTPLKEHYKIPTRLIDGKTYYVFMLEFETFYPQNPFKPIWMKGYHDEILRQRFAKNVSNFDLLITELFKKLFGFKKAMKLQAPMNSLKAAAQRGLVAVFIHLCRKMQPPSRLTKQDEQGLSLLHHAAMNNRPQIIAHLLHQSMDLNVRRNNVMSTEPEIVREPSHKATGPTSLHIACRCGALDATACLLANFANILATDQDGWAPIHHAAFFDHEPIIKLMIRKNAGLMELVTKNDTKSTPLLLAASSGGLSAVKCLIRLGADINKVDAEGNGMVNLAAMRFHTNVLEYLIEWNHIDVPVWKILVHGVPALVNLLRTDNEELQSVAASVLVNIAGQDDVRLALTKADAGPVLINLLNSPVDDIQSRTAILVADLSCIDGNQDLLSVKGVIPPVVNLLDSELLDVLVNSVKAVTVLCVNNKTNQDQVAECGGLDPLVEFLSLDSEDLQAATAAAIASVSAGNKEIQDEIISKDAVQPLVDLIKNSKNSHDKVQKTIQNFEPLVREQGACALWALAGNTKMQQRDIAEKTTIQNICGMLLGDTEKLLQVGCKMAIALGHENIEKQNKLAQTEAFSMLVRVAYTNNKVTQRKIAEEGAIYYLVQLLNDPPTEEVQVEVAIALGCIVLSNPANQEKLQEEKDFKFDVLLDLLRSEDENIRLRAGMALTIFAFNNTPQQFAIREAGGIKYSVFEQFINSMDEYFVSYSAFQIVVLARVIVDQDQVNLTAEGVTLLVSNLKSKDDNAIVLAASLLSSLAHTRAGITDAMVTTGAIDLLVEKLSSKNDQVRNAVAVTLGYLTYNRTAARILFSACRNMPGLYKKLMENIGKNAKISEEFVGDFRRAKHIGLPSHLEINGGPPAIPPSKLDSSRPTTSHSSRKKTDPRIYGRAVSAPSHRVKKSPAPSIVISKSSHEDSRPSTSHVNISVPRSRPVSGSSKRSPSPDHSAFKTKLSSWKNEK</sequence>
<dbReference type="InterPro" id="IPR043379">
    <property type="entry name" value="ANKAR"/>
</dbReference>
<dbReference type="InterPro" id="IPR016024">
    <property type="entry name" value="ARM-type_fold"/>
</dbReference>
<gene>
    <name evidence="4" type="ORF">KUTeg_008909</name>
</gene>
<dbReference type="InterPro" id="IPR002110">
    <property type="entry name" value="Ankyrin_rpt"/>
</dbReference>
<feature type="compositionally biased region" description="Low complexity" evidence="3">
    <location>
        <begin position="1342"/>
        <end position="1356"/>
    </location>
</feature>
<feature type="repeat" description="ARM" evidence="2">
    <location>
        <begin position="727"/>
        <end position="769"/>
    </location>
</feature>
<dbReference type="Pfam" id="PF12796">
    <property type="entry name" value="Ank_2"/>
    <property type="match status" value="1"/>
</dbReference>
<name>A0ABQ9FAJ1_TEGGR</name>
<dbReference type="SMART" id="SM00248">
    <property type="entry name" value="ANK"/>
    <property type="match status" value="4"/>
</dbReference>
<dbReference type="InterPro" id="IPR036770">
    <property type="entry name" value="Ankyrin_rpt-contain_sf"/>
</dbReference>
<dbReference type="InterPro" id="IPR011989">
    <property type="entry name" value="ARM-like"/>
</dbReference>
<protein>
    <recommendedName>
        <fullName evidence="6">Ankyrin and armadillo repeat-containing protein</fullName>
    </recommendedName>
</protein>
<dbReference type="Gene3D" id="1.25.40.20">
    <property type="entry name" value="Ankyrin repeat-containing domain"/>
    <property type="match status" value="2"/>
</dbReference>
<dbReference type="EMBL" id="JARBDR010000342">
    <property type="protein sequence ID" value="KAJ8314348.1"/>
    <property type="molecule type" value="Genomic_DNA"/>
</dbReference>
<evidence type="ECO:0008006" key="6">
    <source>
        <dbReference type="Google" id="ProtNLM"/>
    </source>
</evidence>
<keyword evidence="5" id="KW-1185">Reference proteome</keyword>
<dbReference type="Gene3D" id="1.25.10.10">
    <property type="entry name" value="Leucine-rich Repeat Variant"/>
    <property type="match status" value="2"/>
</dbReference>
<dbReference type="InterPro" id="IPR000225">
    <property type="entry name" value="Armadillo"/>
</dbReference>
<organism evidence="4 5">
    <name type="scientific">Tegillarca granosa</name>
    <name type="common">Malaysian cockle</name>
    <name type="synonym">Anadara granosa</name>
    <dbReference type="NCBI Taxonomy" id="220873"/>
    <lineage>
        <taxon>Eukaryota</taxon>
        <taxon>Metazoa</taxon>
        <taxon>Spiralia</taxon>
        <taxon>Lophotrochozoa</taxon>
        <taxon>Mollusca</taxon>
        <taxon>Bivalvia</taxon>
        <taxon>Autobranchia</taxon>
        <taxon>Pteriomorphia</taxon>
        <taxon>Arcoida</taxon>
        <taxon>Arcoidea</taxon>
        <taxon>Arcidae</taxon>
        <taxon>Tegillarca</taxon>
    </lineage>
</organism>
<evidence type="ECO:0000313" key="5">
    <source>
        <dbReference type="Proteomes" id="UP001217089"/>
    </source>
</evidence>
<dbReference type="Pfam" id="PF00023">
    <property type="entry name" value="Ank"/>
    <property type="match status" value="1"/>
</dbReference>
<feature type="region of interest" description="Disordered" evidence="3">
    <location>
        <begin position="1266"/>
        <end position="1375"/>
    </location>
</feature>
<proteinExistence type="predicted"/>
<dbReference type="SMART" id="SM00185">
    <property type="entry name" value="ARM"/>
    <property type="match status" value="7"/>
</dbReference>
<evidence type="ECO:0000256" key="1">
    <source>
        <dbReference type="PROSITE-ProRule" id="PRU00023"/>
    </source>
</evidence>
<dbReference type="Pfam" id="PF00514">
    <property type="entry name" value="Arm"/>
    <property type="match status" value="1"/>
</dbReference>
<dbReference type="PROSITE" id="PS50176">
    <property type="entry name" value="ARM_REPEAT"/>
    <property type="match status" value="1"/>
</dbReference>
<accession>A0ABQ9FAJ1</accession>
<evidence type="ECO:0000313" key="4">
    <source>
        <dbReference type="EMBL" id="KAJ8314348.1"/>
    </source>
</evidence>
<evidence type="ECO:0000256" key="3">
    <source>
        <dbReference type="SAM" id="MobiDB-lite"/>
    </source>
</evidence>
<comment type="caution">
    <text evidence="4">The sequence shown here is derived from an EMBL/GenBank/DDBJ whole genome shotgun (WGS) entry which is preliminary data.</text>
</comment>
<dbReference type="Pfam" id="PF13606">
    <property type="entry name" value="Ank_3"/>
    <property type="match status" value="1"/>
</dbReference>
<feature type="repeat" description="ANK" evidence="1">
    <location>
        <begin position="589"/>
        <end position="621"/>
    </location>
</feature>
<evidence type="ECO:0000256" key="2">
    <source>
        <dbReference type="PROSITE-ProRule" id="PRU00259"/>
    </source>
</evidence>
<dbReference type="PANTHER" id="PTHR46464">
    <property type="entry name" value="ANK_REP_REGION DOMAIN-CONTAINING PROTEIN"/>
    <property type="match status" value="1"/>
</dbReference>
<dbReference type="PROSITE" id="PS50088">
    <property type="entry name" value="ANK_REPEAT"/>
    <property type="match status" value="3"/>
</dbReference>
<dbReference type="SUPFAM" id="SSF48371">
    <property type="entry name" value="ARM repeat"/>
    <property type="match status" value="2"/>
</dbReference>
<feature type="repeat" description="ANK" evidence="1">
    <location>
        <begin position="658"/>
        <end position="690"/>
    </location>
</feature>
<reference evidence="4 5" key="1">
    <citation type="submission" date="2022-12" db="EMBL/GenBank/DDBJ databases">
        <title>Chromosome-level genome of Tegillarca granosa.</title>
        <authorList>
            <person name="Kim J."/>
        </authorList>
    </citation>
    <scope>NUCLEOTIDE SEQUENCE [LARGE SCALE GENOMIC DNA]</scope>
    <source>
        <strain evidence="4">Teg-2019</strain>
        <tissue evidence="4">Adductor muscle</tissue>
    </source>
</reference>